<dbReference type="PANTHER" id="PTHR43806">
    <property type="entry name" value="PEPTIDASE S8"/>
    <property type="match status" value="1"/>
</dbReference>
<dbReference type="PROSITE" id="PS00138">
    <property type="entry name" value="SUBTILASE_SER"/>
    <property type="match status" value="1"/>
</dbReference>
<dbReference type="InterPro" id="IPR015500">
    <property type="entry name" value="Peptidase_S8_subtilisin-rel"/>
</dbReference>
<evidence type="ECO:0000256" key="2">
    <source>
        <dbReference type="ARBA" id="ARBA00022670"/>
    </source>
</evidence>
<evidence type="ECO:0000256" key="3">
    <source>
        <dbReference type="ARBA" id="ARBA00022801"/>
    </source>
</evidence>
<name>A0A2T0T7A0_9PSEU</name>
<dbReference type="PANTHER" id="PTHR43806:SF11">
    <property type="entry name" value="CEREVISIN-RELATED"/>
    <property type="match status" value="1"/>
</dbReference>
<evidence type="ECO:0000256" key="8">
    <source>
        <dbReference type="SAM" id="SignalP"/>
    </source>
</evidence>
<dbReference type="PROSITE" id="PS00136">
    <property type="entry name" value="SUBTILASE_ASP"/>
    <property type="match status" value="1"/>
</dbReference>
<dbReference type="RefSeq" id="WP_170155900.1">
    <property type="nucleotide sequence ID" value="NZ_PVTF01000005.1"/>
</dbReference>
<organism evidence="10 11">
    <name type="scientific">Umezawaea tangerina</name>
    <dbReference type="NCBI Taxonomy" id="84725"/>
    <lineage>
        <taxon>Bacteria</taxon>
        <taxon>Bacillati</taxon>
        <taxon>Actinomycetota</taxon>
        <taxon>Actinomycetes</taxon>
        <taxon>Pseudonocardiales</taxon>
        <taxon>Pseudonocardiaceae</taxon>
        <taxon>Umezawaea</taxon>
    </lineage>
</organism>
<evidence type="ECO:0000313" key="10">
    <source>
        <dbReference type="EMBL" id="PRY41523.1"/>
    </source>
</evidence>
<evidence type="ECO:0000256" key="4">
    <source>
        <dbReference type="ARBA" id="ARBA00022825"/>
    </source>
</evidence>
<comment type="caution">
    <text evidence="10">The sequence shown here is derived from an EMBL/GenBank/DDBJ whole genome shotgun (WGS) entry which is preliminary data.</text>
</comment>
<dbReference type="EMBL" id="PVTF01000005">
    <property type="protein sequence ID" value="PRY41523.1"/>
    <property type="molecule type" value="Genomic_DNA"/>
</dbReference>
<dbReference type="GO" id="GO:0005975">
    <property type="term" value="P:carbohydrate metabolic process"/>
    <property type="evidence" value="ECO:0007669"/>
    <property type="project" value="UniProtKB-ARBA"/>
</dbReference>
<keyword evidence="11" id="KW-1185">Reference proteome</keyword>
<dbReference type="InterPro" id="IPR022398">
    <property type="entry name" value="Peptidase_S8_His-AS"/>
</dbReference>
<dbReference type="SUPFAM" id="SSF52743">
    <property type="entry name" value="Subtilisin-like"/>
    <property type="match status" value="1"/>
</dbReference>
<feature type="active site" description="Charge relay system" evidence="5 6">
    <location>
        <position position="388"/>
    </location>
</feature>
<dbReference type="InterPro" id="IPR050131">
    <property type="entry name" value="Peptidase_S8_subtilisin-like"/>
</dbReference>
<accession>A0A2T0T7A0</accession>
<sequence>MRRRLATLGAVAGLLVTLAPAPPTTAAPDGRGSDDQVTLVTGDRVTFSRSGVGIVPARGREHAMFAITTTGRHRYVIPDDAQPLISAGRLDKALFDVDALREFGYADATPVIVEGAGGQFSAAGPQSGVALDALVAGHDKVWLDGKKKLSAQPGVTRIGAPGAWQAGLTGTGVKVAVLDTGVDESHPDLVGRIAATANFSSQPSVDDTVGHGTHVASIIAGSGAGLGGKYTGVAPDAALLIGKVCESTYCQDSAILEGMRWAVDQGADIVNMSLGAPSDSPGTDPIEQAVDALSASSGALFVIAAGNSGPGETTLGSPGSADAALTVGAVDAADAIAPFSSRGPRIADNAIKPDITAPGVDIAAAKAANGTIGTPVADPGYVAMSGTSMATPHVAGAAALLAQRHPDWTGSRLKSALVGSAEPTAGLSVFAQGSGRVDVTRALAQSVDAEPASLSFGVQTWPHDDDVPVVEQVTYRNTGADPVVLDLALEGTAAQGGIAVSPTSLTVPAGGRATATVTADTRGTTEYGKYEGALVATGGGTRVRTPVALTVEDERYRLDVTTLDSQGAPDSSSLSVYRLDQAGTLLDLVTDDEGKGSIRLPKGVYGITGSISTRTEVSLMVYADLDLTADTQVSLDARDAGPVDISLPDDPAAAEQIGTIALRARGSVVGAGLGYEFASFGGFSGGGRSFRVGRAGGAVADGRVTGYIDSHWRSGADGLYTLGWDWPDQVPNGIHKAVTASALELRKTTLPPRPEGGHTYIEPWSAGTRSDHSSTFGPAIDITGVTTLLLHATPGSSGTRWSYTYLDYDKSWQRTHAAWTPFTAFRAGRTTTTSAMTPVLGPTAVSVGDGFDLRRVGDALVPGYPLLYGDAAGNRGAVPMAEPETMTLTDVGTGKPIAAGPNGTYPLPADRTRLRLDVTGARADTAGTSTRVEAAWEFSSAHTDGTAALPLSVVRFTPKLDATGAVPGGGLFALPLQVQQYDDSGAGAIRGITVDVSYDDGKTWAAAPVRGGHALLRHPKGPGHVSLHASAKDSRGNTSQVTVIRAYALSER</sequence>
<feature type="chain" id="PRO_5015690612" evidence="8">
    <location>
        <begin position="27"/>
        <end position="1052"/>
    </location>
</feature>
<reference evidence="10 11" key="1">
    <citation type="submission" date="2018-03" db="EMBL/GenBank/DDBJ databases">
        <title>Genomic Encyclopedia of Archaeal and Bacterial Type Strains, Phase II (KMG-II): from individual species to whole genera.</title>
        <authorList>
            <person name="Goeker M."/>
        </authorList>
    </citation>
    <scope>NUCLEOTIDE SEQUENCE [LARGE SCALE GENOMIC DNA]</scope>
    <source>
        <strain evidence="10 11">DSM 44720</strain>
    </source>
</reference>
<evidence type="ECO:0000256" key="5">
    <source>
        <dbReference type="PIRSR" id="PIRSR615500-1"/>
    </source>
</evidence>
<dbReference type="InterPro" id="IPR013783">
    <property type="entry name" value="Ig-like_fold"/>
</dbReference>
<dbReference type="GO" id="GO:0006508">
    <property type="term" value="P:proteolysis"/>
    <property type="evidence" value="ECO:0007669"/>
    <property type="project" value="UniProtKB-KW"/>
</dbReference>
<protein>
    <submittedName>
        <fullName evidence="10">Subtilase family protein</fullName>
    </submittedName>
</protein>
<dbReference type="PROSITE" id="PS00137">
    <property type="entry name" value="SUBTILASE_HIS"/>
    <property type="match status" value="1"/>
</dbReference>
<dbReference type="Proteomes" id="UP000239494">
    <property type="component" value="Unassembled WGS sequence"/>
</dbReference>
<evidence type="ECO:0000256" key="6">
    <source>
        <dbReference type="PROSITE-ProRule" id="PRU01240"/>
    </source>
</evidence>
<dbReference type="InterPro" id="IPR036852">
    <property type="entry name" value="Peptidase_S8/S53_dom_sf"/>
</dbReference>
<evidence type="ECO:0000259" key="9">
    <source>
        <dbReference type="Pfam" id="PF00082"/>
    </source>
</evidence>
<dbReference type="AlphaFoldDB" id="A0A2T0T7A0"/>
<feature type="signal peptide" evidence="8">
    <location>
        <begin position="1"/>
        <end position="26"/>
    </location>
</feature>
<evidence type="ECO:0000256" key="1">
    <source>
        <dbReference type="ARBA" id="ARBA00011073"/>
    </source>
</evidence>
<dbReference type="PRINTS" id="PR00723">
    <property type="entry name" value="SUBTILISIN"/>
</dbReference>
<feature type="domain" description="Peptidase S8/S53" evidence="9">
    <location>
        <begin position="170"/>
        <end position="433"/>
    </location>
</feature>
<dbReference type="InterPro" id="IPR000209">
    <property type="entry name" value="Peptidase_S8/S53_dom"/>
</dbReference>
<dbReference type="PROSITE" id="PS51892">
    <property type="entry name" value="SUBTILASE"/>
    <property type="match status" value="1"/>
</dbReference>
<comment type="similarity">
    <text evidence="1 6 7">Belongs to the peptidase S8 family.</text>
</comment>
<dbReference type="GO" id="GO:0004252">
    <property type="term" value="F:serine-type endopeptidase activity"/>
    <property type="evidence" value="ECO:0007669"/>
    <property type="project" value="UniProtKB-UniRule"/>
</dbReference>
<dbReference type="Pfam" id="PF00082">
    <property type="entry name" value="Peptidase_S8"/>
    <property type="match status" value="1"/>
</dbReference>
<evidence type="ECO:0000313" key="11">
    <source>
        <dbReference type="Proteomes" id="UP000239494"/>
    </source>
</evidence>
<gene>
    <name evidence="10" type="ORF">CLV43_105281</name>
</gene>
<feature type="active site" description="Charge relay system" evidence="5 6">
    <location>
        <position position="179"/>
    </location>
</feature>
<dbReference type="InterPro" id="IPR023827">
    <property type="entry name" value="Peptidase_S8_Asp-AS"/>
</dbReference>
<keyword evidence="8" id="KW-0732">Signal</keyword>
<dbReference type="Gene3D" id="3.40.50.200">
    <property type="entry name" value="Peptidase S8/S53 domain"/>
    <property type="match status" value="1"/>
</dbReference>
<feature type="active site" description="Charge relay system" evidence="5 6">
    <location>
        <position position="211"/>
    </location>
</feature>
<evidence type="ECO:0000256" key="7">
    <source>
        <dbReference type="RuleBase" id="RU003355"/>
    </source>
</evidence>
<dbReference type="Gene3D" id="2.60.40.10">
    <property type="entry name" value="Immunoglobulins"/>
    <property type="match status" value="1"/>
</dbReference>
<keyword evidence="2 6" id="KW-0645">Protease</keyword>
<dbReference type="InterPro" id="IPR023828">
    <property type="entry name" value="Peptidase_S8_Ser-AS"/>
</dbReference>
<proteinExistence type="inferred from homology"/>
<keyword evidence="4 6" id="KW-0720">Serine protease</keyword>
<keyword evidence="3 6" id="KW-0378">Hydrolase</keyword>